<dbReference type="GO" id="GO:0005524">
    <property type="term" value="F:ATP binding"/>
    <property type="evidence" value="ECO:0007669"/>
    <property type="project" value="UniProtKB-KW"/>
</dbReference>
<dbReference type="GO" id="GO:1903806">
    <property type="term" value="P:L-isoleucine import across plasma membrane"/>
    <property type="evidence" value="ECO:0007669"/>
    <property type="project" value="TreeGrafter"/>
</dbReference>
<dbReference type="GO" id="GO:0015192">
    <property type="term" value="F:L-phenylalanine transmembrane transporter activity"/>
    <property type="evidence" value="ECO:0007669"/>
    <property type="project" value="TreeGrafter"/>
</dbReference>
<organism evidence="5 6">
    <name type="scientific">Terribacillus saccharophilus</name>
    <dbReference type="NCBI Taxonomy" id="361277"/>
    <lineage>
        <taxon>Bacteria</taxon>
        <taxon>Bacillati</taxon>
        <taxon>Bacillota</taxon>
        <taxon>Bacilli</taxon>
        <taxon>Bacillales</taxon>
        <taxon>Bacillaceae</taxon>
        <taxon>Terribacillus</taxon>
    </lineage>
</organism>
<reference evidence="5 6" key="1">
    <citation type="submission" date="2014-07" db="EMBL/GenBank/DDBJ databases">
        <title>Complete genome sequence of a moderately halophilic bacterium Terribacillus aidingensis MP602, isolated from Cryptomeria fortunei in Tianmu mountain in China.</title>
        <authorList>
            <person name="Wang Y."/>
            <person name="Lu P."/>
            <person name="Zhang L."/>
        </authorList>
    </citation>
    <scope>NUCLEOTIDE SEQUENCE [LARGE SCALE GENOMIC DNA]</scope>
    <source>
        <strain evidence="5 6">MP602</strain>
    </source>
</reference>
<dbReference type="Proteomes" id="UP000027980">
    <property type="component" value="Chromosome"/>
</dbReference>
<dbReference type="InterPro" id="IPR032823">
    <property type="entry name" value="BCA_ABC_TP_C"/>
</dbReference>
<dbReference type="InterPro" id="IPR003593">
    <property type="entry name" value="AAA+_ATPase"/>
</dbReference>
<dbReference type="PANTHER" id="PTHR45772">
    <property type="entry name" value="CONSERVED COMPONENT OF ABC TRANSPORTER FOR NATURAL AMINO ACIDS-RELATED"/>
    <property type="match status" value="1"/>
</dbReference>
<dbReference type="GO" id="GO:0042941">
    <property type="term" value="P:D-alanine transmembrane transport"/>
    <property type="evidence" value="ECO:0007669"/>
    <property type="project" value="TreeGrafter"/>
</dbReference>
<dbReference type="SMART" id="SM00382">
    <property type="entry name" value="AAA"/>
    <property type="match status" value="1"/>
</dbReference>
<evidence type="ECO:0000256" key="2">
    <source>
        <dbReference type="ARBA" id="ARBA00022741"/>
    </source>
</evidence>
<dbReference type="GO" id="GO:0016887">
    <property type="term" value="F:ATP hydrolysis activity"/>
    <property type="evidence" value="ECO:0007669"/>
    <property type="project" value="InterPro"/>
</dbReference>
<evidence type="ECO:0000256" key="3">
    <source>
        <dbReference type="ARBA" id="ARBA00022840"/>
    </source>
</evidence>
<dbReference type="GO" id="GO:1903805">
    <property type="term" value="P:L-valine import across plasma membrane"/>
    <property type="evidence" value="ECO:0007669"/>
    <property type="project" value="TreeGrafter"/>
</dbReference>
<dbReference type="GO" id="GO:0005304">
    <property type="term" value="F:L-valine transmembrane transporter activity"/>
    <property type="evidence" value="ECO:0007669"/>
    <property type="project" value="TreeGrafter"/>
</dbReference>
<dbReference type="CDD" id="cd03219">
    <property type="entry name" value="ABC_Mj1267_LivG_branched"/>
    <property type="match status" value="1"/>
</dbReference>
<dbReference type="OrthoDB" id="9805514at2"/>
<dbReference type="EMBL" id="CP008876">
    <property type="protein sequence ID" value="AIF68029.1"/>
    <property type="molecule type" value="Genomic_DNA"/>
</dbReference>
<evidence type="ECO:0000313" key="5">
    <source>
        <dbReference type="EMBL" id="AIF68029.1"/>
    </source>
</evidence>
<keyword evidence="3" id="KW-0067">ATP-binding</keyword>
<dbReference type="AlphaFoldDB" id="A0A075LNR4"/>
<gene>
    <name evidence="5" type="ORF">GZ22_16250</name>
</gene>
<dbReference type="GO" id="GO:0015808">
    <property type="term" value="P:L-alanine transport"/>
    <property type="evidence" value="ECO:0007669"/>
    <property type="project" value="TreeGrafter"/>
</dbReference>
<name>A0A075LNR4_9BACI</name>
<accession>A0A075LNR4</accession>
<keyword evidence="2" id="KW-0547">Nucleotide-binding</keyword>
<evidence type="ECO:0000256" key="1">
    <source>
        <dbReference type="ARBA" id="ARBA00022448"/>
    </source>
</evidence>
<keyword evidence="1" id="KW-0813">Transport</keyword>
<feature type="domain" description="ABC transporter" evidence="4">
    <location>
        <begin position="4"/>
        <end position="252"/>
    </location>
</feature>
<dbReference type="GO" id="GO:0005886">
    <property type="term" value="C:plasma membrane"/>
    <property type="evidence" value="ECO:0007669"/>
    <property type="project" value="TreeGrafter"/>
</dbReference>
<dbReference type="Pfam" id="PF12399">
    <property type="entry name" value="BCA_ABC_TP_C"/>
    <property type="match status" value="1"/>
</dbReference>
<evidence type="ECO:0000259" key="4">
    <source>
        <dbReference type="PROSITE" id="PS50893"/>
    </source>
</evidence>
<evidence type="ECO:0000313" key="6">
    <source>
        <dbReference type="Proteomes" id="UP000027980"/>
    </source>
</evidence>
<dbReference type="InterPro" id="IPR003439">
    <property type="entry name" value="ABC_transporter-like_ATP-bd"/>
</dbReference>
<dbReference type="Pfam" id="PF00005">
    <property type="entry name" value="ABC_tran"/>
    <property type="match status" value="1"/>
</dbReference>
<dbReference type="Gene3D" id="3.40.50.300">
    <property type="entry name" value="P-loop containing nucleotide triphosphate hydrolases"/>
    <property type="match status" value="1"/>
</dbReference>
<dbReference type="KEGG" id="tap:GZ22_16250"/>
<dbReference type="GeneID" id="34222859"/>
<proteinExistence type="predicted"/>
<protein>
    <submittedName>
        <fullName evidence="5">ABC transporter</fullName>
    </submittedName>
</protein>
<dbReference type="FunFam" id="3.40.50.300:FF:000421">
    <property type="entry name" value="Branched-chain amino acid ABC transporter ATP-binding protein"/>
    <property type="match status" value="1"/>
</dbReference>
<dbReference type="InterPro" id="IPR027417">
    <property type="entry name" value="P-loop_NTPase"/>
</dbReference>
<sequence length="262" mass="28777">MAILEVEKLTKTFGGLTANKEISLRAEANKITAVIGPNGAGKTTFFNMITGVYKPTSGSIKLRGELIGGLKPHAVAKKGISRTFQNIRLFGPITVLENVLVGMHTHLKAGIFGTIFHLPGVDREERIAEREAYRLLEYVGLEEHYNDEAASLSYGSQRRLEIARALATKPSVLLLDEPAAGMNPKETADLTGLIQKIKQEMDMTIILIEHDMKLVMEISDYIYVLDHGELIAEGLPAQIRHDKKVIEAYLGKGAAEEQEAKG</sequence>
<dbReference type="HOGENOM" id="CLU_000604_1_2_9"/>
<dbReference type="SUPFAM" id="SSF52540">
    <property type="entry name" value="P-loop containing nucleoside triphosphate hydrolases"/>
    <property type="match status" value="1"/>
</dbReference>
<dbReference type="GO" id="GO:0015188">
    <property type="term" value="F:L-isoleucine transmembrane transporter activity"/>
    <property type="evidence" value="ECO:0007669"/>
    <property type="project" value="TreeGrafter"/>
</dbReference>
<dbReference type="InterPro" id="IPR051120">
    <property type="entry name" value="ABC_AA/LPS_Transport"/>
</dbReference>
<dbReference type="PROSITE" id="PS50893">
    <property type="entry name" value="ABC_TRANSPORTER_2"/>
    <property type="match status" value="1"/>
</dbReference>
<dbReference type="RefSeq" id="WP_038564476.1">
    <property type="nucleotide sequence ID" value="NZ_CP008876.1"/>
</dbReference>
<dbReference type="PANTHER" id="PTHR45772:SF7">
    <property type="entry name" value="AMINO ACID ABC TRANSPORTER ATP-BINDING PROTEIN"/>
    <property type="match status" value="1"/>
</dbReference>